<dbReference type="CDD" id="cd16913">
    <property type="entry name" value="YkuD_like"/>
    <property type="match status" value="1"/>
</dbReference>
<gene>
    <name evidence="10" type="ORF">AZI86_13615</name>
</gene>
<keyword evidence="11" id="KW-1185">Reference proteome</keyword>
<dbReference type="PROSITE" id="PS52029">
    <property type="entry name" value="LD_TPASE"/>
    <property type="match status" value="1"/>
</dbReference>
<accession>A0A150WJZ2</accession>
<dbReference type="UniPathway" id="UPA00219"/>
<dbReference type="GO" id="GO:0004180">
    <property type="term" value="F:carboxypeptidase activity"/>
    <property type="evidence" value="ECO:0007669"/>
    <property type="project" value="UniProtKB-ARBA"/>
</dbReference>
<name>A0A150WJZ2_BDEBC</name>
<dbReference type="SUPFAM" id="SSF141523">
    <property type="entry name" value="L,D-transpeptidase catalytic domain-like"/>
    <property type="match status" value="1"/>
</dbReference>
<dbReference type="InterPro" id="IPR038063">
    <property type="entry name" value="Transpep_catalytic_dom"/>
</dbReference>
<comment type="caution">
    <text evidence="10">The sequence shown here is derived from an EMBL/GenBank/DDBJ whole genome shotgun (WGS) entry which is preliminary data.</text>
</comment>
<sequence>MKTAISIILSALFLALSAGAQTKQADYTAALEVLNLDDMRTSLLAAGDHGLQPKWYWTDSMESEYSISGPLSAPLKEKTKVAFLRYLQHLNSGAVNPETLGAEFKVRRKWMVDSKQLSVMMLAQGSNAQSLVDSIAPTNAPYRALQTALRRLNDICGAGEWMAVPNPKKALKLGSQDAILPAIKTRLRQLGYNIATIDELYDQQTVAAVNDIQATLRYRPDAVISPNGRTWKYLNTSCASRIEQIKVDMEKLRWFPRDFGDRYIYVNLAMTYLTLMDKEAGTVQVMRTINGRTARKSPTLVDKITYVVVNPFWVVPPTVFREDKLSDLRGLSPWQVEGYFNKYHYEVWNKSFTRRMSPSAINWSWLDGDADLYIRQKPGMHNALGVLKFMMTNDFAIYLHDTNQRELFKEYERQLSSGCVRVEKPYDLAEHLLRGTKWDRYALETQTAQPGQVLTKDTNVTLPQAMPVYMIFQPSQLSSDGIIRFAEDSYNQTERILSVQRF</sequence>
<dbReference type="GO" id="GO:0008360">
    <property type="term" value="P:regulation of cell shape"/>
    <property type="evidence" value="ECO:0007669"/>
    <property type="project" value="UniProtKB-UniRule"/>
</dbReference>
<dbReference type="PANTHER" id="PTHR41533">
    <property type="entry name" value="L,D-TRANSPEPTIDASE HI_1667-RELATED"/>
    <property type="match status" value="1"/>
</dbReference>
<dbReference type="InterPro" id="IPR052905">
    <property type="entry name" value="LD-transpeptidase_YkuD-like"/>
</dbReference>
<keyword evidence="3" id="KW-0808">Transferase</keyword>
<keyword evidence="8" id="KW-0732">Signal</keyword>
<comment type="similarity">
    <text evidence="2">Belongs to the YkuD family.</text>
</comment>
<evidence type="ECO:0000313" key="10">
    <source>
        <dbReference type="EMBL" id="KYG63851.1"/>
    </source>
</evidence>
<keyword evidence="5 7" id="KW-0573">Peptidoglycan synthesis</keyword>
<evidence type="ECO:0000256" key="7">
    <source>
        <dbReference type="PROSITE-ProRule" id="PRU01373"/>
    </source>
</evidence>
<evidence type="ECO:0000256" key="8">
    <source>
        <dbReference type="SAM" id="SignalP"/>
    </source>
</evidence>
<dbReference type="Pfam" id="PF20142">
    <property type="entry name" value="Scaffold"/>
    <property type="match status" value="1"/>
</dbReference>
<dbReference type="AlphaFoldDB" id="A0A150WJZ2"/>
<evidence type="ECO:0000256" key="6">
    <source>
        <dbReference type="ARBA" id="ARBA00023316"/>
    </source>
</evidence>
<dbReference type="RefSeq" id="WP_061835745.1">
    <property type="nucleotide sequence ID" value="NZ_LUKE01000003.1"/>
</dbReference>
<dbReference type="InterPro" id="IPR036366">
    <property type="entry name" value="PGBDSf"/>
</dbReference>
<evidence type="ECO:0000256" key="3">
    <source>
        <dbReference type="ARBA" id="ARBA00022679"/>
    </source>
</evidence>
<dbReference type="Gene3D" id="1.10.101.10">
    <property type="entry name" value="PGBD-like superfamily/PGBD"/>
    <property type="match status" value="1"/>
</dbReference>
<dbReference type="PANTHER" id="PTHR41533:SF2">
    <property type="entry name" value="BLR7131 PROTEIN"/>
    <property type="match status" value="1"/>
</dbReference>
<protein>
    <recommendedName>
        <fullName evidence="9">L,D-TPase catalytic domain-containing protein</fullName>
    </recommendedName>
</protein>
<dbReference type="InterPro" id="IPR002477">
    <property type="entry name" value="Peptidoglycan-bd-like"/>
</dbReference>
<evidence type="ECO:0000259" key="9">
    <source>
        <dbReference type="PROSITE" id="PS52029"/>
    </source>
</evidence>
<comment type="pathway">
    <text evidence="1 7">Cell wall biogenesis; peptidoglycan biosynthesis.</text>
</comment>
<feature type="signal peptide" evidence="8">
    <location>
        <begin position="1"/>
        <end position="20"/>
    </location>
</feature>
<dbReference type="EMBL" id="LUKE01000003">
    <property type="protein sequence ID" value="KYG63851.1"/>
    <property type="molecule type" value="Genomic_DNA"/>
</dbReference>
<dbReference type="Gene3D" id="2.40.440.10">
    <property type="entry name" value="L,D-transpeptidase catalytic domain-like"/>
    <property type="match status" value="1"/>
</dbReference>
<dbReference type="GO" id="GO:0071555">
    <property type="term" value="P:cell wall organization"/>
    <property type="evidence" value="ECO:0007669"/>
    <property type="project" value="UniProtKB-UniRule"/>
</dbReference>
<evidence type="ECO:0000313" key="11">
    <source>
        <dbReference type="Proteomes" id="UP000075320"/>
    </source>
</evidence>
<evidence type="ECO:0000256" key="5">
    <source>
        <dbReference type="ARBA" id="ARBA00022984"/>
    </source>
</evidence>
<reference evidence="10 11" key="1">
    <citation type="submission" date="2016-03" db="EMBL/GenBank/DDBJ databases">
        <authorList>
            <person name="Ploux O."/>
        </authorList>
    </citation>
    <scope>NUCLEOTIDE SEQUENCE [LARGE SCALE GENOMIC DNA]</scope>
    <source>
        <strain evidence="10 11">R0</strain>
    </source>
</reference>
<dbReference type="InterPro" id="IPR036365">
    <property type="entry name" value="PGBD-like_sf"/>
</dbReference>
<dbReference type="Pfam" id="PF01471">
    <property type="entry name" value="PG_binding_1"/>
    <property type="match status" value="1"/>
</dbReference>
<evidence type="ECO:0000256" key="1">
    <source>
        <dbReference type="ARBA" id="ARBA00004752"/>
    </source>
</evidence>
<evidence type="ECO:0000256" key="2">
    <source>
        <dbReference type="ARBA" id="ARBA00005992"/>
    </source>
</evidence>
<dbReference type="OrthoDB" id="9778545at2"/>
<feature type="active site" description="Nucleophile" evidence="7">
    <location>
        <position position="419"/>
    </location>
</feature>
<proteinExistence type="inferred from homology"/>
<evidence type="ECO:0000256" key="4">
    <source>
        <dbReference type="ARBA" id="ARBA00022960"/>
    </source>
</evidence>
<keyword evidence="4 7" id="KW-0133">Cell shape</keyword>
<dbReference type="GO" id="GO:0016740">
    <property type="term" value="F:transferase activity"/>
    <property type="evidence" value="ECO:0007669"/>
    <property type="project" value="UniProtKB-KW"/>
</dbReference>
<dbReference type="SUPFAM" id="SSF47090">
    <property type="entry name" value="PGBD-like"/>
    <property type="match status" value="1"/>
</dbReference>
<feature type="chain" id="PRO_5007573046" description="L,D-TPase catalytic domain-containing protein" evidence="8">
    <location>
        <begin position="21"/>
        <end position="502"/>
    </location>
</feature>
<dbReference type="InterPro" id="IPR005490">
    <property type="entry name" value="LD_TPept_cat_dom"/>
</dbReference>
<dbReference type="InterPro" id="IPR045380">
    <property type="entry name" value="LD_TPept_scaffold_dom"/>
</dbReference>
<keyword evidence="6 7" id="KW-0961">Cell wall biogenesis/degradation</keyword>
<organism evidence="10 11">
    <name type="scientific">Bdellovibrio bacteriovorus</name>
    <dbReference type="NCBI Taxonomy" id="959"/>
    <lineage>
        <taxon>Bacteria</taxon>
        <taxon>Pseudomonadati</taxon>
        <taxon>Bdellovibrionota</taxon>
        <taxon>Bdellovibrionia</taxon>
        <taxon>Bdellovibrionales</taxon>
        <taxon>Pseudobdellovibrionaceae</taxon>
        <taxon>Bdellovibrio</taxon>
    </lineage>
</organism>
<dbReference type="GO" id="GO:0009252">
    <property type="term" value="P:peptidoglycan biosynthetic process"/>
    <property type="evidence" value="ECO:0007669"/>
    <property type="project" value="UniProtKB-UniPathway"/>
</dbReference>
<feature type="active site" description="Proton donor/acceptor" evidence="7">
    <location>
        <position position="400"/>
    </location>
</feature>
<feature type="domain" description="L,D-TPase catalytic" evidence="9">
    <location>
        <begin position="262"/>
        <end position="441"/>
    </location>
</feature>
<dbReference type="Pfam" id="PF03734">
    <property type="entry name" value="YkuD"/>
    <property type="match status" value="1"/>
</dbReference>
<dbReference type="Proteomes" id="UP000075320">
    <property type="component" value="Unassembled WGS sequence"/>
</dbReference>